<feature type="domain" description="Acyl-CoA dehydrogenase/oxidase N-terminal" evidence="8">
    <location>
        <begin position="6"/>
        <end position="116"/>
    </location>
</feature>
<dbReference type="InterPro" id="IPR046373">
    <property type="entry name" value="Acyl-CoA_Oxase/DH_mid-dom_sf"/>
</dbReference>
<comment type="cofactor">
    <cofactor evidence="1 5">
        <name>FAD</name>
        <dbReference type="ChEBI" id="CHEBI:57692"/>
    </cofactor>
</comment>
<dbReference type="InterPro" id="IPR006089">
    <property type="entry name" value="Acyl-CoA_DH_CS"/>
</dbReference>
<comment type="similarity">
    <text evidence="2 5">Belongs to the acyl-CoA dehydrogenase family.</text>
</comment>
<feature type="domain" description="Acyl-CoA oxidase/dehydrogenase middle" evidence="7">
    <location>
        <begin position="119"/>
        <end position="214"/>
    </location>
</feature>
<accession>A0ABX7UTA3</accession>
<dbReference type="PIRSF" id="PIRSF016578">
    <property type="entry name" value="HsaA"/>
    <property type="match status" value="1"/>
</dbReference>
<dbReference type="Pfam" id="PF02770">
    <property type="entry name" value="Acyl-CoA_dh_M"/>
    <property type="match status" value="1"/>
</dbReference>
<evidence type="ECO:0000256" key="5">
    <source>
        <dbReference type="RuleBase" id="RU362125"/>
    </source>
</evidence>
<dbReference type="InterPro" id="IPR009075">
    <property type="entry name" value="AcylCo_DH/oxidase_C"/>
</dbReference>
<dbReference type="Pfam" id="PF02771">
    <property type="entry name" value="Acyl-CoA_dh_N"/>
    <property type="match status" value="1"/>
</dbReference>
<evidence type="ECO:0000256" key="4">
    <source>
        <dbReference type="ARBA" id="ARBA00022827"/>
    </source>
</evidence>
<dbReference type="InterPro" id="IPR006091">
    <property type="entry name" value="Acyl-CoA_Oxase/DH_mid-dom"/>
</dbReference>
<keyword evidence="4 5" id="KW-0274">FAD</keyword>
<keyword evidence="10" id="KW-1185">Reference proteome</keyword>
<dbReference type="Gene3D" id="1.20.140.10">
    <property type="entry name" value="Butyryl-CoA Dehydrogenase, subunit A, domain 3"/>
    <property type="match status" value="1"/>
</dbReference>
<dbReference type="InterPro" id="IPR037069">
    <property type="entry name" value="AcylCoA_DH/ox_N_sf"/>
</dbReference>
<reference evidence="9 10" key="1">
    <citation type="submission" date="2020-03" db="EMBL/GenBank/DDBJ databases">
        <authorList>
            <person name="Bakhshi Ganjeh M."/>
        </authorList>
    </citation>
    <scope>NUCLEOTIDE SEQUENCE [LARGE SCALE GENOMIC DNA]</scope>
    <source>
        <strain evidence="10">Iran 50</strain>
    </source>
</reference>
<evidence type="ECO:0000259" key="7">
    <source>
        <dbReference type="Pfam" id="PF02770"/>
    </source>
</evidence>
<dbReference type="Pfam" id="PF00441">
    <property type="entry name" value="Acyl-CoA_dh_1"/>
    <property type="match status" value="1"/>
</dbReference>
<gene>
    <name evidence="9" type="ORF">HC231_14550</name>
</gene>
<dbReference type="SUPFAM" id="SSF47203">
    <property type="entry name" value="Acyl-CoA dehydrogenase C-terminal domain-like"/>
    <property type="match status" value="1"/>
</dbReference>
<keyword evidence="5" id="KW-0560">Oxidoreductase</keyword>
<proteinExistence type="inferred from homology"/>
<dbReference type="Gene3D" id="2.40.110.10">
    <property type="entry name" value="Butyryl-CoA Dehydrogenase, subunit A, domain 2"/>
    <property type="match status" value="1"/>
</dbReference>
<dbReference type="PANTHER" id="PTHR43884">
    <property type="entry name" value="ACYL-COA DEHYDROGENASE"/>
    <property type="match status" value="1"/>
</dbReference>
<evidence type="ECO:0000259" key="6">
    <source>
        <dbReference type="Pfam" id="PF00441"/>
    </source>
</evidence>
<dbReference type="Proteomes" id="UP000671960">
    <property type="component" value="Chromosome"/>
</dbReference>
<name>A0ABX7UTA3_9GAMM</name>
<feature type="domain" description="Acyl-CoA dehydrogenase/oxidase C-terminal" evidence="6">
    <location>
        <begin position="226"/>
        <end position="371"/>
    </location>
</feature>
<evidence type="ECO:0000256" key="1">
    <source>
        <dbReference type="ARBA" id="ARBA00001974"/>
    </source>
</evidence>
<dbReference type="EMBL" id="CP050854">
    <property type="protein sequence ID" value="QTF08991.1"/>
    <property type="molecule type" value="Genomic_DNA"/>
</dbReference>
<dbReference type="PROSITE" id="PS00072">
    <property type="entry name" value="ACYL_COA_DH_1"/>
    <property type="match status" value="1"/>
</dbReference>
<dbReference type="Gene3D" id="1.10.540.10">
    <property type="entry name" value="Acyl-CoA dehydrogenase/oxidase, N-terminal domain"/>
    <property type="match status" value="1"/>
</dbReference>
<dbReference type="InterPro" id="IPR009100">
    <property type="entry name" value="AcylCoA_DH/oxidase_NM_dom_sf"/>
</dbReference>
<evidence type="ECO:0000313" key="10">
    <source>
        <dbReference type="Proteomes" id="UP000671960"/>
    </source>
</evidence>
<dbReference type="PANTHER" id="PTHR43884:SF12">
    <property type="entry name" value="ISOVALERYL-COA DEHYDROGENASE, MITOCHONDRIAL-RELATED"/>
    <property type="match status" value="1"/>
</dbReference>
<keyword evidence="3 5" id="KW-0285">Flavoprotein</keyword>
<dbReference type="InterPro" id="IPR036250">
    <property type="entry name" value="AcylCo_DH-like_C"/>
</dbReference>
<organism evidence="9 10">
    <name type="scientific">Brenneria izadpanahii</name>
    <dbReference type="NCBI Taxonomy" id="2722756"/>
    <lineage>
        <taxon>Bacteria</taxon>
        <taxon>Pseudomonadati</taxon>
        <taxon>Pseudomonadota</taxon>
        <taxon>Gammaproteobacteria</taxon>
        <taxon>Enterobacterales</taxon>
        <taxon>Pectobacteriaceae</taxon>
        <taxon>Brenneria</taxon>
    </lineage>
</organism>
<sequence length="387" mass="41608">MAILNPEQEKIKQATRRFVAEYITPRAAEFDRSGEFPPYLLDAARESKVFAMAVPKEYGGLDYDSVTQALVLEEWGYGCAGMGTTLAASILSMDSVLVAGTDEQKRRYFTPMLSAELGAFGLTEPGAGSDAGSGKTTAIRSGDEYVINGSKCWITNGAIATVYVIFALTDPAKGVKGLSAFIVERDRPGFTIGTIDHKLGIRSSNTSELLLKDVRVPAANLLGKEGEGMKIAMKTLDLARPAIAALSVGLAQRALDECVNYLRQRFPDKMQPGQTLQFKLADMAIQVEAARETLHHTMQLRDSGQPFSKESAISKTFCSDVAMRVTAQAVSLAGSYGYTSALGKYMRDSKIMQIYEGTNQIQRLVISRAVLAPAPAAAPAPAQKVGA</sequence>
<evidence type="ECO:0000259" key="8">
    <source>
        <dbReference type="Pfam" id="PF02771"/>
    </source>
</evidence>
<evidence type="ECO:0000256" key="3">
    <source>
        <dbReference type="ARBA" id="ARBA00022630"/>
    </source>
</evidence>
<evidence type="ECO:0000256" key="2">
    <source>
        <dbReference type="ARBA" id="ARBA00009347"/>
    </source>
</evidence>
<evidence type="ECO:0000313" key="9">
    <source>
        <dbReference type="EMBL" id="QTF08991.1"/>
    </source>
</evidence>
<protein>
    <submittedName>
        <fullName evidence="9">Acyl-CoA dehydrogenase</fullName>
    </submittedName>
</protein>
<dbReference type="SUPFAM" id="SSF56645">
    <property type="entry name" value="Acyl-CoA dehydrogenase NM domain-like"/>
    <property type="match status" value="1"/>
</dbReference>
<dbReference type="InterPro" id="IPR013786">
    <property type="entry name" value="AcylCoA_DH/ox_N"/>
</dbReference>
<dbReference type="RefSeq" id="WP_208227329.1">
    <property type="nucleotide sequence ID" value="NZ_CP050854.1"/>
</dbReference>